<accession>A0A1G2FFX2</accession>
<evidence type="ECO:0000256" key="1">
    <source>
        <dbReference type="SAM" id="Phobius"/>
    </source>
</evidence>
<keyword evidence="1" id="KW-0472">Membrane</keyword>
<evidence type="ECO:0000313" key="2">
    <source>
        <dbReference type="EMBL" id="OGZ36949.1"/>
    </source>
</evidence>
<sequence length="151" mass="16956">MKRGLNSAIIIILIGGAILAAGWFLIKKTAPKESEIISQKGIHWHAQLIIKIFGQRQEIPALVGLAKGEKPIHTHEADGVIHLEFNGLVKKEDIKLGRFFEIWDKKFSRDCIFDKCSGAAGQLKMLVNGQPNSEFENYPMRDGDKIEITFE</sequence>
<protein>
    <submittedName>
        <fullName evidence="2">Uncharacterized protein</fullName>
    </submittedName>
</protein>
<name>A0A1G2FFX2_9BACT</name>
<organism evidence="2 3">
    <name type="scientific">Candidatus Portnoybacteria bacterium RIFCSPHIGHO2_12_FULL_38_9</name>
    <dbReference type="NCBI Taxonomy" id="1801997"/>
    <lineage>
        <taxon>Bacteria</taxon>
        <taxon>Candidatus Portnoyibacteriota</taxon>
    </lineage>
</organism>
<dbReference type="EMBL" id="MHNB01000018">
    <property type="protein sequence ID" value="OGZ36949.1"/>
    <property type="molecule type" value="Genomic_DNA"/>
</dbReference>
<comment type="caution">
    <text evidence="2">The sequence shown here is derived from an EMBL/GenBank/DDBJ whole genome shotgun (WGS) entry which is preliminary data.</text>
</comment>
<reference evidence="2 3" key="1">
    <citation type="journal article" date="2016" name="Nat. Commun.">
        <title>Thousands of microbial genomes shed light on interconnected biogeochemical processes in an aquifer system.</title>
        <authorList>
            <person name="Anantharaman K."/>
            <person name="Brown C.T."/>
            <person name="Hug L.A."/>
            <person name="Sharon I."/>
            <person name="Castelle C.J."/>
            <person name="Probst A.J."/>
            <person name="Thomas B.C."/>
            <person name="Singh A."/>
            <person name="Wilkins M.J."/>
            <person name="Karaoz U."/>
            <person name="Brodie E.L."/>
            <person name="Williams K.H."/>
            <person name="Hubbard S.S."/>
            <person name="Banfield J.F."/>
        </authorList>
    </citation>
    <scope>NUCLEOTIDE SEQUENCE [LARGE SCALE GENOMIC DNA]</scope>
</reference>
<keyword evidence="1" id="KW-1133">Transmembrane helix</keyword>
<proteinExistence type="predicted"/>
<gene>
    <name evidence="2" type="ORF">A3J64_03680</name>
</gene>
<dbReference type="AlphaFoldDB" id="A0A1G2FFX2"/>
<keyword evidence="1" id="KW-0812">Transmembrane</keyword>
<dbReference type="STRING" id="1801997.A3J64_03680"/>
<feature type="transmembrane region" description="Helical" evidence="1">
    <location>
        <begin position="6"/>
        <end position="26"/>
    </location>
</feature>
<evidence type="ECO:0000313" key="3">
    <source>
        <dbReference type="Proteomes" id="UP000177061"/>
    </source>
</evidence>
<dbReference type="Proteomes" id="UP000177061">
    <property type="component" value="Unassembled WGS sequence"/>
</dbReference>